<dbReference type="Gene3D" id="6.20.20.10">
    <property type="match status" value="1"/>
</dbReference>
<protein>
    <submittedName>
        <fullName evidence="2">Uncharacterized protein</fullName>
    </submittedName>
</protein>
<evidence type="ECO:0000313" key="2">
    <source>
        <dbReference type="EMBL" id="CAN95199.1"/>
    </source>
</evidence>
<organism evidence="2 3">
    <name type="scientific">Sorangium cellulosum (strain So ce56)</name>
    <name type="common">Polyangium cellulosum (strain So ce56)</name>
    <dbReference type="NCBI Taxonomy" id="448385"/>
    <lineage>
        <taxon>Bacteria</taxon>
        <taxon>Pseudomonadati</taxon>
        <taxon>Myxococcota</taxon>
        <taxon>Polyangia</taxon>
        <taxon>Polyangiales</taxon>
        <taxon>Polyangiaceae</taxon>
        <taxon>Sorangium</taxon>
    </lineage>
</organism>
<keyword evidence="3" id="KW-1185">Reference proteome</keyword>
<dbReference type="InterPro" id="IPR036410">
    <property type="entry name" value="HSP_DnaJ_Cys-rich_dom_sf"/>
</dbReference>
<dbReference type="AlphaFoldDB" id="A9FLC0"/>
<gene>
    <name evidence="2" type="ordered locus">sce5036</name>
</gene>
<dbReference type="KEGG" id="scl:sce5036"/>
<evidence type="ECO:0000256" key="1">
    <source>
        <dbReference type="SAM" id="MobiDB-lite"/>
    </source>
</evidence>
<dbReference type="SUPFAM" id="SSF57938">
    <property type="entry name" value="DnaJ/Hsp40 cysteine-rich domain"/>
    <property type="match status" value="1"/>
</dbReference>
<dbReference type="eggNOG" id="COG0484">
    <property type="taxonomic scope" value="Bacteria"/>
</dbReference>
<dbReference type="STRING" id="448385.sce5036"/>
<dbReference type="Proteomes" id="UP000002139">
    <property type="component" value="Chromosome"/>
</dbReference>
<accession>A9FLC0</accession>
<proteinExistence type="predicted"/>
<reference evidence="2 3" key="1">
    <citation type="journal article" date="2007" name="Nat. Biotechnol.">
        <title>Complete genome sequence of the myxobacterium Sorangium cellulosum.</title>
        <authorList>
            <person name="Schneiker S."/>
            <person name="Perlova O."/>
            <person name="Kaiser O."/>
            <person name="Gerth K."/>
            <person name="Alici A."/>
            <person name="Altmeyer M.O."/>
            <person name="Bartels D."/>
            <person name="Bekel T."/>
            <person name="Beyer S."/>
            <person name="Bode E."/>
            <person name="Bode H.B."/>
            <person name="Bolten C.J."/>
            <person name="Choudhuri J.V."/>
            <person name="Doss S."/>
            <person name="Elnakady Y.A."/>
            <person name="Frank B."/>
            <person name="Gaigalat L."/>
            <person name="Goesmann A."/>
            <person name="Groeger C."/>
            <person name="Gross F."/>
            <person name="Jelsbak L."/>
            <person name="Jelsbak L."/>
            <person name="Kalinowski J."/>
            <person name="Kegler C."/>
            <person name="Knauber T."/>
            <person name="Konietzny S."/>
            <person name="Kopp M."/>
            <person name="Krause L."/>
            <person name="Krug D."/>
            <person name="Linke B."/>
            <person name="Mahmud T."/>
            <person name="Martinez-Arias R."/>
            <person name="McHardy A.C."/>
            <person name="Merai M."/>
            <person name="Meyer F."/>
            <person name="Mormann S."/>
            <person name="Munoz-Dorado J."/>
            <person name="Perez J."/>
            <person name="Pradella S."/>
            <person name="Rachid S."/>
            <person name="Raddatz G."/>
            <person name="Rosenau F."/>
            <person name="Rueckert C."/>
            <person name="Sasse F."/>
            <person name="Scharfe M."/>
            <person name="Schuster S.C."/>
            <person name="Suen G."/>
            <person name="Treuner-Lange A."/>
            <person name="Velicer G.J."/>
            <person name="Vorholter F.-J."/>
            <person name="Weissman K.J."/>
            <person name="Welch R.D."/>
            <person name="Wenzel S.C."/>
            <person name="Whitworth D.E."/>
            <person name="Wilhelm S."/>
            <person name="Wittmann C."/>
            <person name="Bloecker H."/>
            <person name="Puehler A."/>
            <person name="Mueller R."/>
        </authorList>
    </citation>
    <scope>NUCLEOTIDE SEQUENCE [LARGE SCALE GENOMIC DNA]</scope>
    <source>
        <strain evidence="3">So ce56</strain>
    </source>
</reference>
<dbReference type="EMBL" id="AM746676">
    <property type="protein sequence ID" value="CAN95199.1"/>
    <property type="molecule type" value="Genomic_DNA"/>
</dbReference>
<sequence length="151" mass="17081">MARPSDRSNDGDAGREHGTGSDRVRPMNSYELVTCASCYGEGEINTDSGPYLCKDCHGNGRILPTGEQIEERIREIEVELERHPQEAKPETRWLVFELRRTRKLLWQIRSYCEEARSDADDAIIVKIRDLADAAVAPRSPAVPREMLPEDA</sequence>
<dbReference type="HOGENOM" id="CLU_1991232_0_0_7"/>
<name>A9FLC0_SORC5</name>
<evidence type="ECO:0000313" key="3">
    <source>
        <dbReference type="Proteomes" id="UP000002139"/>
    </source>
</evidence>
<feature type="region of interest" description="Disordered" evidence="1">
    <location>
        <begin position="1"/>
        <end position="25"/>
    </location>
</feature>
<dbReference type="BioCyc" id="SCEL448385:SCE_RS25860-MONOMER"/>